<dbReference type="Proteomes" id="UP000002624">
    <property type="component" value="Unassembled WGS sequence"/>
</dbReference>
<dbReference type="HOGENOM" id="CLU_1739975_0_0_1"/>
<reference evidence="2" key="1">
    <citation type="submission" date="2009-05" db="EMBL/GenBank/DDBJ databases">
        <title>The genome sequence of Ajellomyces capsulatus strain H143.</title>
        <authorList>
            <person name="Champion M."/>
            <person name="Cuomo C.A."/>
            <person name="Ma L.-J."/>
            <person name="Henn M.R."/>
            <person name="Sil A."/>
            <person name="Goldman B."/>
            <person name="Young S.K."/>
            <person name="Kodira C.D."/>
            <person name="Zeng Q."/>
            <person name="Koehrsen M."/>
            <person name="Alvarado L."/>
            <person name="Berlin A.M."/>
            <person name="Borenstein D."/>
            <person name="Chen Z."/>
            <person name="Engels R."/>
            <person name="Freedman E."/>
            <person name="Gellesch M."/>
            <person name="Goldberg J."/>
            <person name="Griggs A."/>
            <person name="Gujja S."/>
            <person name="Heiman D.I."/>
            <person name="Hepburn T.A."/>
            <person name="Howarth C."/>
            <person name="Jen D."/>
            <person name="Larson L."/>
            <person name="Lewis B."/>
            <person name="Mehta T."/>
            <person name="Park D."/>
            <person name="Pearson M."/>
            <person name="Roberts A."/>
            <person name="Saif S."/>
            <person name="Shea T.D."/>
            <person name="Shenoy N."/>
            <person name="Sisk P."/>
            <person name="Stolte C."/>
            <person name="Sykes S."/>
            <person name="Walk T."/>
            <person name="White J."/>
            <person name="Yandava C."/>
            <person name="Klein B."/>
            <person name="McEwen J.G."/>
            <person name="Puccia R."/>
            <person name="Goldman G.H."/>
            <person name="Felipe M.S."/>
            <person name="Nino-Vega G."/>
            <person name="San-Blas G."/>
            <person name="Taylor J.W."/>
            <person name="Mendoza L."/>
            <person name="Galagan J.E."/>
            <person name="Nusbaum C."/>
            <person name="Birren B.W."/>
        </authorList>
    </citation>
    <scope>NUCLEOTIDE SEQUENCE [LARGE SCALE GENOMIC DNA]</scope>
    <source>
        <strain evidence="2">H143</strain>
    </source>
</reference>
<name>C6HND8_AJECH</name>
<dbReference type="AlphaFoldDB" id="C6HND8"/>
<protein>
    <submittedName>
        <fullName evidence="1">Uncharacterized protein</fullName>
    </submittedName>
</protein>
<evidence type="ECO:0000313" key="1">
    <source>
        <dbReference type="EMBL" id="EER37984.1"/>
    </source>
</evidence>
<gene>
    <name evidence="1" type="ORF">HCDG_07719</name>
</gene>
<dbReference type="EMBL" id="GG692432">
    <property type="protein sequence ID" value="EER37984.1"/>
    <property type="molecule type" value="Genomic_DNA"/>
</dbReference>
<dbReference type="OrthoDB" id="10606458at2759"/>
<dbReference type="VEuPathDB" id="FungiDB:HCDG_07719"/>
<evidence type="ECO:0000313" key="2">
    <source>
        <dbReference type="Proteomes" id="UP000002624"/>
    </source>
</evidence>
<sequence>MTMVAWDGAICQSNWVMTCEMMLCRNIDEVRNTLYQYGFLLGRARFVNDENGSLGLSEKYVFAQCANSIGKVLNLQRYPTPTTIGVNGGLGIATDPGLHQVRAHVVGISRVLRYFPESYNFALMRWDHWSLGHGMVRAEACRRDAGNCSN</sequence>
<accession>C6HND8</accession>
<organism evidence="1 2">
    <name type="scientific">Ajellomyces capsulatus (strain H143)</name>
    <name type="common">Darling's disease fungus</name>
    <name type="synonym">Histoplasma capsulatum</name>
    <dbReference type="NCBI Taxonomy" id="544712"/>
    <lineage>
        <taxon>Eukaryota</taxon>
        <taxon>Fungi</taxon>
        <taxon>Dikarya</taxon>
        <taxon>Ascomycota</taxon>
        <taxon>Pezizomycotina</taxon>
        <taxon>Eurotiomycetes</taxon>
        <taxon>Eurotiomycetidae</taxon>
        <taxon>Onygenales</taxon>
        <taxon>Ajellomycetaceae</taxon>
        <taxon>Histoplasma</taxon>
    </lineage>
</organism>
<proteinExistence type="predicted"/>